<reference evidence="2" key="1">
    <citation type="journal article" date="2021" name="Nat. Commun.">
        <title>Genetic determinants of endophytism in the Arabidopsis root mycobiome.</title>
        <authorList>
            <person name="Mesny F."/>
            <person name="Miyauchi S."/>
            <person name="Thiergart T."/>
            <person name="Pickel B."/>
            <person name="Atanasova L."/>
            <person name="Karlsson M."/>
            <person name="Huettel B."/>
            <person name="Barry K.W."/>
            <person name="Haridas S."/>
            <person name="Chen C."/>
            <person name="Bauer D."/>
            <person name="Andreopoulos W."/>
            <person name="Pangilinan J."/>
            <person name="LaButti K."/>
            <person name="Riley R."/>
            <person name="Lipzen A."/>
            <person name="Clum A."/>
            <person name="Drula E."/>
            <person name="Henrissat B."/>
            <person name="Kohler A."/>
            <person name="Grigoriev I.V."/>
            <person name="Martin F.M."/>
            <person name="Hacquard S."/>
        </authorList>
    </citation>
    <scope>NUCLEOTIDE SEQUENCE</scope>
    <source>
        <strain evidence="2">MPI-CAGE-AT-0016</strain>
    </source>
</reference>
<proteinExistence type="predicted"/>
<evidence type="ECO:0000313" key="2">
    <source>
        <dbReference type="EMBL" id="KAH7376787.1"/>
    </source>
</evidence>
<organism evidence="2 3">
    <name type="scientific">Plectosphaerella cucumerina</name>
    <dbReference type="NCBI Taxonomy" id="40658"/>
    <lineage>
        <taxon>Eukaryota</taxon>
        <taxon>Fungi</taxon>
        <taxon>Dikarya</taxon>
        <taxon>Ascomycota</taxon>
        <taxon>Pezizomycotina</taxon>
        <taxon>Sordariomycetes</taxon>
        <taxon>Hypocreomycetidae</taxon>
        <taxon>Glomerellales</taxon>
        <taxon>Plectosphaerellaceae</taxon>
        <taxon>Plectosphaerella</taxon>
    </lineage>
</organism>
<protein>
    <submittedName>
        <fullName evidence="2">Uncharacterized protein</fullName>
    </submittedName>
</protein>
<gene>
    <name evidence="2" type="ORF">B0T11DRAFT_24006</name>
</gene>
<dbReference type="AlphaFoldDB" id="A0A8K0X9E1"/>
<comment type="caution">
    <text evidence="2">The sequence shown here is derived from an EMBL/GenBank/DDBJ whole genome shotgun (WGS) entry which is preliminary data.</text>
</comment>
<dbReference type="Proteomes" id="UP000813385">
    <property type="component" value="Unassembled WGS sequence"/>
</dbReference>
<evidence type="ECO:0000313" key="3">
    <source>
        <dbReference type="Proteomes" id="UP000813385"/>
    </source>
</evidence>
<keyword evidence="3" id="KW-1185">Reference proteome</keyword>
<sequence length="217" mass="23949">MFATLCGRSSQRSQKAESFDAGQADDRVWVDARAFTGSSHLFHDSATVSNRLVTTRSDTDTVALRSVPHPHAGRQRGHLPAHYGEQFGVLPRDGPLETSFTVGAPRAGAGKGCCRDSLIPLRGSDQPLPRPCKTNQNLPSRPVSQTLLRSDKKKKTLSNEHPLVSLAHVEEAASTLVRQTRHPKNRDRGSASLMSLSLFWLRLEISRTWLVLRVIRA</sequence>
<dbReference type="EMBL" id="JAGPXD010000001">
    <property type="protein sequence ID" value="KAH7376787.1"/>
    <property type="molecule type" value="Genomic_DNA"/>
</dbReference>
<name>A0A8K0X9E1_9PEZI</name>
<accession>A0A8K0X9E1</accession>
<feature type="region of interest" description="Disordered" evidence="1">
    <location>
        <begin position="1"/>
        <end position="22"/>
    </location>
</feature>
<evidence type="ECO:0000256" key="1">
    <source>
        <dbReference type="SAM" id="MobiDB-lite"/>
    </source>
</evidence>